<dbReference type="Proteomes" id="UP000507140">
    <property type="component" value="Unassembled WGS sequence"/>
</dbReference>
<sequence length="53" mass="5562">MDSTSSLSYWAALASVCWIILADGVTAGAAALTVFVPLFVEAVSAKHIREPKP</sequence>
<feature type="transmembrane region" description="Helical" evidence="1">
    <location>
        <begin position="12"/>
        <end position="40"/>
    </location>
</feature>
<protein>
    <submittedName>
        <fullName evidence="2">Uncharacterized protein</fullName>
    </submittedName>
</protein>
<evidence type="ECO:0000256" key="1">
    <source>
        <dbReference type="SAM" id="Phobius"/>
    </source>
</evidence>
<keyword evidence="1" id="KW-0472">Membrane</keyword>
<dbReference type="RefSeq" id="WP_180100543.1">
    <property type="nucleotide sequence ID" value="NZ_CADIKR010000009.1"/>
</dbReference>
<dbReference type="EMBL" id="CADIKR010000009">
    <property type="protein sequence ID" value="CAB3918719.1"/>
    <property type="molecule type" value="Genomic_DNA"/>
</dbReference>
<comment type="caution">
    <text evidence="2">The sequence shown here is derived from an EMBL/GenBank/DDBJ whole genome shotgun (WGS) entry which is preliminary data.</text>
</comment>
<reference evidence="2 3" key="1">
    <citation type="submission" date="2020-04" db="EMBL/GenBank/DDBJ databases">
        <authorList>
            <person name="De Canck E."/>
        </authorList>
    </citation>
    <scope>NUCLEOTIDE SEQUENCE [LARGE SCALE GENOMIC DNA]</scope>
    <source>
        <strain evidence="2 3">LMG 3415</strain>
    </source>
</reference>
<keyword evidence="1" id="KW-0812">Transmembrane</keyword>
<organism evidence="2 3">
    <name type="scientific">Achromobacter mucicolens</name>
    <dbReference type="NCBI Taxonomy" id="1389922"/>
    <lineage>
        <taxon>Bacteria</taxon>
        <taxon>Pseudomonadati</taxon>
        <taxon>Pseudomonadota</taxon>
        <taxon>Betaproteobacteria</taxon>
        <taxon>Burkholderiales</taxon>
        <taxon>Alcaligenaceae</taxon>
        <taxon>Achromobacter</taxon>
    </lineage>
</organism>
<evidence type="ECO:0000313" key="3">
    <source>
        <dbReference type="Proteomes" id="UP000507140"/>
    </source>
</evidence>
<proteinExistence type="predicted"/>
<keyword evidence="1" id="KW-1133">Transmembrane helix</keyword>
<name>A0ABM8LKX6_9BURK</name>
<accession>A0ABM8LKX6</accession>
<evidence type="ECO:0000313" key="2">
    <source>
        <dbReference type="EMBL" id="CAB3918719.1"/>
    </source>
</evidence>
<keyword evidence="3" id="KW-1185">Reference proteome</keyword>
<gene>
    <name evidence="2" type="ORF">LMG3415_05392</name>
</gene>